<dbReference type="AlphaFoldDB" id="A0A0C3BJN3"/>
<organism evidence="2 3">
    <name type="scientific">Piloderma croceum (strain F 1598)</name>
    <dbReference type="NCBI Taxonomy" id="765440"/>
    <lineage>
        <taxon>Eukaryota</taxon>
        <taxon>Fungi</taxon>
        <taxon>Dikarya</taxon>
        <taxon>Basidiomycota</taxon>
        <taxon>Agaricomycotina</taxon>
        <taxon>Agaricomycetes</taxon>
        <taxon>Agaricomycetidae</taxon>
        <taxon>Atheliales</taxon>
        <taxon>Atheliaceae</taxon>
        <taxon>Piloderma</taxon>
    </lineage>
</organism>
<evidence type="ECO:0000256" key="1">
    <source>
        <dbReference type="SAM" id="MobiDB-lite"/>
    </source>
</evidence>
<dbReference type="InParanoid" id="A0A0C3BJN3"/>
<evidence type="ECO:0000313" key="3">
    <source>
        <dbReference type="Proteomes" id="UP000054166"/>
    </source>
</evidence>
<evidence type="ECO:0000313" key="2">
    <source>
        <dbReference type="EMBL" id="KIM77572.1"/>
    </source>
</evidence>
<protein>
    <submittedName>
        <fullName evidence="2">Uncharacterized protein</fullName>
    </submittedName>
</protein>
<gene>
    <name evidence="2" type="ORF">PILCRDRAFT_795916</name>
</gene>
<dbReference type="Proteomes" id="UP000054166">
    <property type="component" value="Unassembled WGS sequence"/>
</dbReference>
<feature type="region of interest" description="Disordered" evidence="1">
    <location>
        <begin position="33"/>
        <end position="88"/>
    </location>
</feature>
<reference evidence="2 3" key="1">
    <citation type="submission" date="2014-04" db="EMBL/GenBank/DDBJ databases">
        <authorList>
            <consortium name="DOE Joint Genome Institute"/>
            <person name="Kuo A."/>
            <person name="Tarkka M."/>
            <person name="Buscot F."/>
            <person name="Kohler A."/>
            <person name="Nagy L.G."/>
            <person name="Floudas D."/>
            <person name="Copeland A."/>
            <person name="Barry K.W."/>
            <person name="Cichocki N."/>
            <person name="Veneault-Fourrey C."/>
            <person name="LaButti K."/>
            <person name="Lindquist E.A."/>
            <person name="Lipzen A."/>
            <person name="Lundell T."/>
            <person name="Morin E."/>
            <person name="Murat C."/>
            <person name="Sun H."/>
            <person name="Tunlid A."/>
            <person name="Henrissat B."/>
            <person name="Grigoriev I.V."/>
            <person name="Hibbett D.S."/>
            <person name="Martin F."/>
            <person name="Nordberg H.P."/>
            <person name="Cantor M.N."/>
            <person name="Hua S.X."/>
        </authorList>
    </citation>
    <scope>NUCLEOTIDE SEQUENCE [LARGE SCALE GENOMIC DNA]</scope>
    <source>
        <strain evidence="2 3">F 1598</strain>
    </source>
</reference>
<feature type="non-terminal residue" evidence="2">
    <location>
        <position position="88"/>
    </location>
</feature>
<feature type="compositionally biased region" description="Polar residues" evidence="1">
    <location>
        <begin position="78"/>
        <end position="88"/>
    </location>
</feature>
<keyword evidence="3" id="KW-1185">Reference proteome</keyword>
<sequence>MVRKDFAGPGPYPMCVLQTISKLAATSQIPSAHPIKYEPHHSGLAKRRCQNQHCHPTHPAGAYLTSPTTPNTPEPCYSKSTSPASSVS</sequence>
<proteinExistence type="predicted"/>
<name>A0A0C3BJN3_PILCF</name>
<dbReference type="EMBL" id="KN833024">
    <property type="protein sequence ID" value="KIM77572.1"/>
    <property type="molecule type" value="Genomic_DNA"/>
</dbReference>
<dbReference type="HOGENOM" id="CLU_2475027_0_0_1"/>
<accession>A0A0C3BJN3</accession>
<reference evidence="3" key="2">
    <citation type="submission" date="2015-01" db="EMBL/GenBank/DDBJ databases">
        <title>Evolutionary Origins and Diversification of the Mycorrhizal Mutualists.</title>
        <authorList>
            <consortium name="DOE Joint Genome Institute"/>
            <consortium name="Mycorrhizal Genomics Consortium"/>
            <person name="Kohler A."/>
            <person name="Kuo A."/>
            <person name="Nagy L.G."/>
            <person name="Floudas D."/>
            <person name="Copeland A."/>
            <person name="Barry K.W."/>
            <person name="Cichocki N."/>
            <person name="Veneault-Fourrey C."/>
            <person name="LaButti K."/>
            <person name="Lindquist E.A."/>
            <person name="Lipzen A."/>
            <person name="Lundell T."/>
            <person name="Morin E."/>
            <person name="Murat C."/>
            <person name="Riley R."/>
            <person name="Ohm R."/>
            <person name="Sun H."/>
            <person name="Tunlid A."/>
            <person name="Henrissat B."/>
            <person name="Grigoriev I.V."/>
            <person name="Hibbett D.S."/>
            <person name="Martin F."/>
        </authorList>
    </citation>
    <scope>NUCLEOTIDE SEQUENCE [LARGE SCALE GENOMIC DNA]</scope>
    <source>
        <strain evidence="3">F 1598</strain>
    </source>
</reference>